<dbReference type="Proteomes" id="UP000322981">
    <property type="component" value="Unassembled WGS sequence"/>
</dbReference>
<evidence type="ECO:0000259" key="1">
    <source>
        <dbReference type="Pfam" id="PF00534"/>
    </source>
</evidence>
<feature type="domain" description="Glycosyltransferase subfamily 4-like N-terminal" evidence="2">
    <location>
        <begin position="16"/>
        <end position="182"/>
    </location>
</feature>
<evidence type="ECO:0000259" key="2">
    <source>
        <dbReference type="Pfam" id="PF13579"/>
    </source>
</evidence>
<evidence type="ECO:0000313" key="4">
    <source>
        <dbReference type="Proteomes" id="UP000322981"/>
    </source>
</evidence>
<dbReference type="OrthoDB" id="6194329at2"/>
<reference evidence="3 4" key="1">
    <citation type="submission" date="2019-09" db="EMBL/GenBank/DDBJ databases">
        <title>Whole-genome sequence of the purple sulfur bacterium Thiohalocapsa marina DSM 19078.</title>
        <authorList>
            <person name="Kyndt J.A."/>
            <person name="Meyer T.E."/>
        </authorList>
    </citation>
    <scope>NUCLEOTIDE SEQUENCE [LARGE SCALE GENOMIC DNA]</scope>
    <source>
        <strain evidence="3 4">DSM 19078</strain>
    </source>
</reference>
<protein>
    <submittedName>
        <fullName evidence="3">Glycosyltransferase</fullName>
    </submittedName>
</protein>
<accession>A0A5M8FVL0</accession>
<feature type="domain" description="Glycosyl transferase family 1" evidence="1">
    <location>
        <begin position="202"/>
        <end position="362"/>
    </location>
</feature>
<name>A0A5M8FVL0_9GAMM</name>
<sequence length="395" mass="43122">MMRVLHLGKYYPPVPGGVEYFLADLLSALERQGIATGALVHEVGVASTAGASPNDVGPTVYHVPTLGRFFYVPISPAYLRWLNRCILEFRPDVLHLHLPNVSVFTALLSRRAQALPWVVHWHADVVRSRVDRRLAFAYHFYRPLEQRLLATSAAVIATSPPYLQSSDALRPWRQRCTTIPLGLDASRLKAPGARETTDAERLWGRTGLRVLSIGRLTYYKGHDILIQAMGMLPDARAIIVGTGDQASRLNALIRKYGLQDKVTLWGDATPAALAALLASCDVFCLPSIERTEAFGLVLLEAMHFAKPLVVSDIPGSGTGWVVRQGGNGLLTNPGDASSVASALRQLGENPARRVALGRQGQEALETSFGIDAIAERVADIYETVLRTHPQNLQGT</sequence>
<comment type="caution">
    <text evidence="3">The sequence shown here is derived from an EMBL/GenBank/DDBJ whole genome shotgun (WGS) entry which is preliminary data.</text>
</comment>
<dbReference type="InterPro" id="IPR050194">
    <property type="entry name" value="Glycosyltransferase_grp1"/>
</dbReference>
<dbReference type="Pfam" id="PF00534">
    <property type="entry name" value="Glycos_transf_1"/>
    <property type="match status" value="1"/>
</dbReference>
<organism evidence="3 4">
    <name type="scientific">Thiohalocapsa marina</name>
    <dbReference type="NCBI Taxonomy" id="424902"/>
    <lineage>
        <taxon>Bacteria</taxon>
        <taxon>Pseudomonadati</taxon>
        <taxon>Pseudomonadota</taxon>
        <taxon>Gammaproteobacteria</taxon>
        <taxon>Chromatiales</taxon>
        <taxon>Chromatiaceae</taxon>
        <taxon>Thiohalocapsa</taxon>
    </lineage>
</organism>
<dbReference type="SUPFAM" id="SSF53756">
    <property type="entry name" value="UDP-Glycosyltransferase/glycogen phosphorylase"/>
    <property type="match status" value="1"/>
</dbReference>
<keyword evidence="3" id="KW-0808">Transferase</keyword>
<dbReference type="AlphaFoldDB" id="A0A5M8FVL0"/>
<dbReference type="Gene3D" id="3.40.50.2000">
    <property type="entry name" value="Glycogen Phosphorylase B"/>
    <property type="match status" value="2"/>
</dbReference>
<keyword evidence="4" id="KW-1185">Reference proteome</keyword>
<dbReference type="EMBL" id="VWXX01000001">
    <property type="protein sequence ID" value="KAA6187868.1"/>
    <property type="molecule type" value="Genomic_DNA"/>
</dbReference>
<dbReference type="InterPro" id="IPR001296">
    <property type="entry name" value="Glyco_trans_1"/>
</dbReference>
<dbReference type="GO" id="GO:0016757">
    <property type="term" value="F:glycosyltransferase activity"/>
    <property type="evidence" value="ECO:0007669"/>
    <property type="project" value="InterPro"/>
</dbReference>
<proteinExistence type="predicted"/>
<dbReference type="PANTHER" id="PTHR45947:SF3">
    <property type="entry name" value="SULFOQUINOVOSYL TRANSFERASE SQD2"/>
    <property type="match status" value="1"/>
</dbReference>
<dbReference type="Pfam" id="PF13579">
    <property type="entry name" value="Glyco_trans_4_4"/>
    <property type="match status" value="1"/>
</dbReference>
<dbReference type="PANTHER" id="PTHR45947">
    <property type="entry name" value="SULFOQUINOVOSYL TRANSFERASE SQD2"/>
    <property type="match status" value="1"/>
</dbReference>
<dbReference type="InterPro" id="IPR028098">
    <property type="entry name" value="Glyco_trans_4-like_N"/>
</dbReference>
<evidence type="ECO:0000313" key="3">
    <source>
        <dbReference type="EMBL" id="KAA6187868.1"/>
    </source>
</evidence>
<gene>
    <name evidence="3" type="ORF">F2Q65_01120</name>
</gene>